<reference evidence="1 2" key="1">
    <citation type="submission" date="2019-03" db="EMBL/GenBank/DDBJ databases">
        <title>Sequencing the genomes of 1000 actinobacteria strains.</title>
        <authorList>
            <person name="Klenk H.-P."/>
        </authorList>
    </citation>
    <scope>NUCLEOTIDE SEQUENCE [LARGE SCALE GENOMIC DNA]</scope>
    <source>
        <strain evidence="1 2">DSM 18936</strain>
    </source>
</reference>
<dbReference type="InterPro" id="IPR049807">
    <property type="entry name" value="DpdD-like"/>
</dbReference>
<organism evidence="1 2">
    <name type="scientific">Ilumatobacter fluminis</name>
    <dbReference type="NCBI Taxonomy" id="467091"/>
    <lineage>
        <taxon>Bacteria</taxon>
        <taxon>Bacillati</taxon>
        <taxon>Actinomycetota</taxon>
        <taxon>Acidimicrobiia</taxon>
        <taxon>Acidimicrobiales</taxon>
        <taxon>Ilumatobacteraceae</taxon>
        <taxon>Ilumatobacter</taxon>
    </lineage>
</organism>
<dbReference type="OrthoDB" id="4759077at2"/>
<accession>A0A4R7HVQ5</accession>
<dbReference type="RefSeq" id="WP_133867132.1">
    <property type="nucleotide sequence ID" value="NZ_SOAU01000001.1"/>
</dbReference>
<evidence type="ECO:0000313" key="2">
    <source>
        <dbReference type="Proteomes" id="UP000294558"/>
    </source>
</evidence>
<evidence type="ECO:0000313" key="1">
    <source>
        <dbReference type="EMBL" id="TDT14599.1"/>
    </source>
</evidence>
<sequence>MTSLEPNVAEFYTAPNEIDIENLGSDSRSLLDALTTRLARGERTLLPASFNSQTRWYGFAASDRDLRRLLEELSGWLGPPLCDRPIVLHNPEDEIDSRALRLLANRAAVRVDINSQWRREARKNVRSLVDIWSLTPTRPTGSLRHVGRVLREFYESLAVGDRVTAASLLDEIRSGGLLSPTNVRFLRVELLGRLGSPEELRDDPLLAEVALLRRPPAVTDHLARAADRLFIPEGAEALGVDDWADLATLIESTWPGLIQHPSQVRSVAGARCLALAEHAADAPRQSTIDALRSDWSEDPLVRSVVEAFDQTLGSDGTEDSRSQGPEAVLDHFRCGDFERVLDAAAAEEEVNNGVAVAAMHAALNLGDARSAATALEIVDRLCADDKRALLAQTVEGTFYTQLLERNQGERIPDGWMEWLVDEWPDRPDLLAEWCSAWDSGQISDWRLADELAVELLGALNDDRRGRVRNGLPTFVEWMVGDEGLSPSGVALAVLTVEVLLGSDPGRAERRIALDLVGEILATGCSADQYRELMASLRAQYQVLGPREVGWLVSMLDLIFVSSAPDESVRLQLASEALGLGKAWMGRVDLTELRLLARILEDAGLVLEVGDVRSDASEPAPRRPLHCIGIYSLSETAARNATRWIQEEWPDATIEFSSAHQNNQELQGLAGRSDVVLMQTSHAKHAATQALERAVDETRLVRVNGRGATSIYRCLLDWAGQQ</sequence>
<dbReference type="NCBIfam" id="NF041061">
    <property type="entry name" value="DpdD"/>
    <property type="match status" value="1"/>
</dbReference>
<dbReference type="AlphaFoldDB" id="A0A4R7HVQ5"/>
<gene>
    <name evidence="1" type="ORF">BDK89_0154</name>
</gene>
<keyword evidence="2" id="KW-1185">Reference proteome</keyword>
<dbReference type="EMBL" id="SOAU01000001">
    <property type="protein sequence ID" value="TDT14599.1"/>
    <property type="molecule type" value="Genomic_DNA"/>
</dbReference>
<protein>
    <submittedName>
        <fullName evidence="1">Uncharacterized protein</fullName>
    </submittedName>
</protein>
<comment type="caution">
    <text evidence="1">The sequence shown here is derived from an EMBL/GenBank/DDBJ whole genome shotgun (WGS) entry which is preliminary data.</text>
</comment>
<dbReference type="Proteomes" id="UP000294558">
    <property type="component" value="Unassembled WGS sequence"/>
</dbReference>
<name>A0A4R7HVQ5_9ACTN</name>
<proteinExistence type="predicted"/>